<keyword evidence="2" id="KW-0238">DNA-binding</keyword>
<dbReference type="Pfam" id="PF00392">
    <property type="entry name" value="GntR"/>
    <property type="match status" value="1"/>
</dbReference>
<dbReference type="RefSeq" id="WP_189681131.1">
    <property type="nucleotide sequence ID" value="NZ_BNCJ01000010.1"/>
</dbReference>
<dbReference type="PROSITE" id="PS50949">
    <property type="entry name" value="HTH_GNTR"/>
    <property type="match status" value="1"/>
</dbReference>
<dbReference type="InterPro" id="IPR028978">
    <property type="entry name" value="Chorismate_lyase_/UTRA_dom_sf"/>
</dbReference>
<dbReference type="PANTHER" id="PTHR44846:SF16">
    <property type="entry name" value="TRANSCRIPTIONAL REGULATOR PHNF-RELATED"/>
    <property type="match status" value="1"/>
</dbReference>
<dbReference type="Gene3D" id="1.10.10.10">
    <property type="entry name" value="Winged helix-like DNA-binding domain superfamily/Winged helix DNA-binding domain"/>
    <property type="match status" value="1"/>
</dbReference>
<dbReference type="Pfam" id="PF07702">
    <property type="entry name" value="UTRA"/>
    <property type="match status" value="1"/>
</dbReference>
<evidence type="ECO:0000313" key="6">
    <source>
        <dbReference type="Proteomes" id="UP000626220"/>
    </source>
</evidence>
<dbReference type="InterPro" id="IPR011663">
    <property type="entry name" value="UTRA"/>
</dbReference>
<dbReference type="InterPro" id="IPR036388">
    <property type="entry name" value="WH-like_DNA-bd_sf"/>
</dbReference>
<dbReference type="GO" id="GO:0003700">
    <property type="term" value="F:DNA-binding transcription factor activity"/>
    <property type="evidence" value="ECO:0007669"/>
    <property type="project" value="InterPro"/>
</dbReference>
<dbReference type="AlphaFoldDB" id="A0A8J3H047"/>
<proteinExistence type="predicted"/>
<keyword evidence="3" id="KW-0804">Transcription</keyword>
<sequence>MSGAANSWQAVRAEVLRRIRSREWAPGQPIPHEADLAQELGCARATVNRALREVAESGLIERRRRAGSRVALHPVRRATLDIPVIRMEIETRGEAYDFSLVSRAEEVPPPAIRARFKSAPEARLLHVVGLHMADGKPHALEDRWIDAQAVPGAGTTDFSQISPNEWLVLSVPFEGGDIAFSASVASPAEAEALGCPAGAPLFVTERATWRNEKTLTSVRLLFAPGYRLHTRL</sequence>
<keyword evidence="6" id="KW-1185">Reference proteome</keyword>
<dbReference type="SMART" id="SM00866">
    <property type="entry name" value="UTRA"/>
    <property type="match status" value="1"/>
</dbReference>
<dbReference type="SUPFAM" id="SSF46785">
    <property type="entry name" value="Winged helix' DNA-binding domain"/>
    <property type="match status" value="1"/>
</dbReference>
<dbReference type="InterPro" id="IPR050679">
    <property type="entry name" value="Bact_HTH_transcr_reg"/>
</dbReference>
<accession>A0A8J3H047</accession>
<gene>
    <name evidence="5" type="primary">hutC</name>
    <name evidence="5" type="ORF">GCM10017056_32200</name>
</gene>
<organism evidence="5 6">
    <name type="scientific">Seohaeicola zhoushanensis</name>
    <dbReference type="NCBI Taxonomy" id="1569283"/>
    <lineage>
        <taxon>Bacteria</taxon>
        <taxon>Pseudomonadati</taxon>
        <taxon>Pseudomonadota</taxon>
        <taxon>Alphaproteobacteria</taxon>
        <taxon>Rhodobacterales</taxon>
        <taxon>Roseobacteraceae</taxon>
        <taxon>Seohaeicola</taxon>
    </lineage>
</organism>
<dbReference type="GO" id="GO:0003677">
    <property type="term" value="F:DNA binding"/>
    <property type="evidence" value="ECO:0007669"/>
    <property type="project" value="UniProtKB-KW"/>
</dbReference>
<dbReference type="Gene3D" id="3.40.1410.10">
    <property type="entry name" value="Chorismate lyase-like"/>
    <property type="match status" value="1"/>
</dbReference>
<dbReference type="InterPro" id="IPR000524">
    <property type="entry name" value="Tscrpt_reg_HTH_GntR"/>
</dbReference>
<evidence type="ECO:0000313" key="5">
    <source>
        <dbReference type="EMBL" id="GHF58371.1"/>
    </source>
</evidence>
<evidence type="ECO:0000256" key="3">
    <source>
        <dbReference type="ARBA" id="ARBA00023163"/>
    </source>
</evidence>
<feature type="domain" description="HTH gntR-type" evidence="4">
    <location>
        <begin position="5"/>
        <end position="73"/>
    </location>
</feature>
<reference evidence="5" key="1">
    <citation type="journal article" date="2014" name="Int. J. Syst. Evol. Microbiol.">
        <title>Complete genome sequence of Corynebacterium casei LMG S-19264T (=DSM 44701T), isolated from a smear-ripened cheese.</title>
        <authorList>
            <consortium name="US DOE Joint Genome Institute (JGI-PGF)"/>
            <person name="Walter F."/>
            <person name="Albersmeier A."/>
            <person name="Kalinowski J."/>
            <person name="Ruckert C."/>
        </authorList>
    </citation>
    <scope>NUCLEOTIDE SEQUENCE</scope>
    <source>
        <strain evidence="5">KCTC 42650</strain>
    </source>
</reference>
<dbReference type="PRINTS" id="PR00035">
    <property type="entry name" value="HTHGNTR"/>
</dbReference>
<keyword evidence="1" id="KW-0805">Transcription regulation</keyword>
<dbReference type="Proteomes" id="UP000626220">
    <property type="component" value="Unassembled WGS sequence"/>
</dbReference>
<dbReference type="InterPro" id="IPR036390">
    <property type="entry name" value="WH_DNA-bd_sf"/>
</dbReference>
<dbReference type="PANTHER" id="PTHR44846">
    <property type="entry name" value="MANNOSYL-D-GLYCERATE TRANSPORT/METABOLISM SYSTEM REPRESSOR MNGR-RELATED"/>
    <property type="match status" value="1"/>
</dbReference>
<evidence type="ECO:0000256" key="2">
    <source>
        <dbReference type="ARBA" id="ARBA00023125"/>
    </source>
</evidence>
<evidence type="ECO:0000256" key="1">
    <source>
        <dbReference type="ARBA" id="ARBA00023015"/>
    </source>
</evidence>
<reference evidence="5" key="2">
    <citation type="submission" date="2020-09" db="EMBL/GenBank/DDBJ databases">
        <authorList>
            <person name="Sun Q."/>
            <person name="Kim S."/>
        </authorList>
    </citation>
    <scope>NUCLEOTIDE SEQUENCE</scope>
    <source>
        <strain evidence="5">KCTC 42650</strain>
    </source>
</reference>
<comment type="caution">
    <text evidence="5">The sequence shown here is derived from an EMBL/GenBank/DDBJ whole genome shotgun (WGS) entry which is preliminary data.</text>
</comment>
<dbReference type="EMBL" id="BNCJ01000010">
    <property type="protein sequence ID" value="GHF58371.1"/>
    <property type="molecule type" value="Genomic_DNA"/>
</dbReference>
<evidence type="ECO:0000259" key="4">
    <source>
        <dbReference type="PROSITE" id="PS50949"/>
    </source>
</evidence>
<name>A0A8J3H047_9RHOB</name>
<protein>
    <submittedName>
        <fullName evidence="5">GntR family transcriptional regulator</fullName>
    </submittedName>
</protein>
<dbReference type="CDD" id="cd07377">
    <property type="entry name" value="WHTH_GntR"/>
    <property type="match status" value="1"/>
</dbReference>
<dbReference type="SMART" id="SM00345">
    <property type="entry name" value="HTH_GNTR"/>
    <property type="match status" value="1"/>
</dbReference>
<dbReference type="SUPFAM" id="SSF64288">
    <property type="entry name" value="Chorismate lyase-like"/>
    <property type="match status" value="1"/>
</dbReference>